<accession>A0A5Q0TBL9</accession>
<dbReference type="InterPro" id="IPR045057">
    <property type="entry name" value="Gcn5-rel_NAT"/>
</dbReference>
<keyword evidence="2" id="KW-0808">Transferase</keyword>
<sequence length="92" mass="10642">MANFTHDPKVGRYQVEVVSDHWAHLDYHRNQNTLVITHTFVPDELRGQGCGKILMETVLADIDATGHKILPVCPFVEVYIQRHPQWQHLLTD</sequence>
<dbReference type="SUPFAM" id="SSF55729">
    <property type="entry name" value="Acyl-CoA N-acyltransferases (Nat)"/>
    <property type="match status" value="1"/>
</dbReference>
<dbReference type="PANTHER" id="PTHR31435">
    <property type="entry name" value="PROTEIN NATD1"/>
    <property type="match status" value="1"/>
</dbReference>
<dbReference type="Pfam" id="PF14542">
    <property type="entry name" value="Acetyltransf_CG"/>
    <property type="match status" value="1"/>
</dbReference>
<name>A0A5Q0TBL9_9VIBR</name>
<keyword evidence="3" id="KW-1185">Reference proteome</keyword>
<dbReference type="InterPro" id="IPR016181">
    <property type="entry name" value="Acyl_CoA_acyltransferase"/>
</dbReference>
<reference evidence="2 3" key="1">
    <citation type="submission" date="2019-10" db="EMBL/GenBank/DDBJ databases">
        <title>Vibrio sp. nov., isolated from Coralline algae surface.</title>
        <authorList>
            <person name="Geng Y."/>
            <person name="Zhang X."/>
        </authorList>
    </citation>
    <scope>NUCLEOTIDE SEQUENCE [LARGE SCALE GENOMIC DNA]</scope>
    <source>
        <strain evidence="2 3">SM1977</strain>
    </source>
</reference>
<dbReference type="PROSITE" id="PS51729">
    <property type="entry name" value="GNAT_YJDJ"/>
    <property type="match status" value="1"/>
</dbReference>
<evidence type="ECO:0000313" key="2">
    <source>
        <dbReference type="EMBL" id="QGA64503.1"/>
    </source>
</evidence>
<dbReference type="AlphaFoldDB" id="A0A5Q0TBL9"/>
<dbReference type="InterPro" id="IPR031165">
    <property type="entry name" value="GNAT_YJDJ"/>
</dbReference>
<gene>
    <name evidence="2" type="ORF">GFB47_03140</name>
</gene>
<proteinExistence type="predicted"/>
<dbReference type="Gene3D" id="3.40.630.30">
    <property type="match status" value="1"/>
</dbReference>
<organism evidence="2 3">
    <name type="scientific">Vibrio algicola</name>
    <dbReference type="NCBI Taxonomy" id="2662262"/>
    <lineage>
        <taxon>Bacteria</taxon>
        <taxon>Pseudomonadati</taxon>
        <taxon>Pseudomonadota</taxon>
        <taxon>Gammaproteobacteria</taxon>
        <taxon>Vibrionales</taxon>
        <taxon>Vibrionaceae</taxon>
        <taxon>Vibrio</taxon>
    </lineage>
</organism>
<protein>
    <submittedName>
        <fullName evidence="2">N-acetyltransferase</fullName>
    </submittedName>
</protein>
<dbReference type="GO" id="GO:0016740">
    <property type="term" value="F:transferase activity"/>
    <property type="evidence" value="ECO:0007669"/>
    <property type="project" value="UniProtKB-KW"/>
</dbReference>
<evidence type="ECO:0000259" key="1">
    <source>
        <dbReference type="PROSITE" id="PS51729"/>
    </source>
</evidence>
<dbReference type="EMBL" id="CP045699">
    <property type="protein sequence ID" value="QGA64503.1"/>
    <property type="molecule type" value="Genomic_DNA"/>
</dbReference>
<dbReference type="CDD" id="cd04301">
    <property type="entry name" value="NAT_SF"/>
    <property type="match status" value="1"/>
</dbReference>
<dbReference type="PANTHER" id="PTHR31435:SF9">
    <property type="entry name" value="PROTEIN NATD1"/>
    <property type="match status" value="1"/>
</dbReference>
<dbReference type="RefSeq" id="WP_153446494.1">
    <property type="nucleotide sequence ID" value="NZ_CP045699.1"/>
</dbReference>
<evidence type="ECO:0000313" key="3">
    <source>
        <dbReference type="Proteomes" id="UP000348942"/>
    </source>
</evidence>
<feature type="domain" description="N-acetyltransferase" evidence="1">
    <location>
        <begin position="5"/>
        <end position="91"/>
    </location>
</feature>
<dbReference type="Proteomes" id="UP000348942">
    <property type="component" value="Chromosome 1"/>
</dbReference>